<keyword evidence="3" id="KW-1185">Reference proteome</keyword>
<reference evidence="2" key="1">
    <citation type="journal article" date="2021" name="Genome Biol. Evol.">
        <title>The assembled and annotated genome of the fairy-ring fungus Marasmius oreades.</title>
        <authorList>
            <person name="Hiltunen M."/>
            <person name="Ament-Velasquez S.L."/>
            <person name="Johannesson H."/>
        </authorList>
    </citation>
    <scope>NUCLEOTIDE SEQUENCE</scope>
    <source>
        <strain evidence="2">03SP1</strain>
    </source>
</reference>
<sequence length="209" mass="24268">MTLSPIAPPHIHNTRFFFPDGTVIFLVGSMLYKVHRYFFQRDSSIFDAMFSLPPPEGKRPEGEDENNPIVLVGVEPQDFDRLLAIFYPCDFVEPELRTIEEWISILNLSTRWDFTSLRELSITRISQVLDDPSDLIVLGIQYNVTSWLVSAYTEICERKEPLTLEEGRKVGVDLCVMIAQARHKIRYNSNLNRDHDTIVQVIRHIFNLK</sequence>
<dbReference type="InterPro" id="IPR000210">
    <property type="entry name" value="BTB/POZ_dom"/>
</dbReference>
<dbReference type="SUPFAM" id="SSF54695">
    <property type="entry name" value="POZ domain"/>
    <property type="match status" value="1"/>
</dbReference>
<dbReference type="Proteomes" id="UP001049176">
    <property type="component" value="Chromosome 6"/>
</dbReference>
<dbReference type="Pfam" id="PF00651">
    <property type="entry name" value="BTB"/>
    <property type="match status" value="1"/>
</dbReference>
<gene>
    <name evidence="2" type="ORF">E1B28_010345</name>
</gene>
<dbReference type="GeneID" id="66079421"/>
<dbReference type="InterPro" id="IPR011333">
    <property type="entry name" value="SKP1/BTB/POZ_sf"/>
</dbReference>
<dbReference type="KEGG" id="more:E1B28_010345"/>
<dbReference type="EMBL" id="CM032186">
    <property type="protein sequence ID" value="KAG7091299.1"/>
    <property type="molecule type" value="Genomic_DNA"/>
</dbReference>
<dbReference type="PROSITE" id="PS50097">
    <property type="entry name" value="BTB"/>
    <property type="match status" value="1"/>
</dbReference>
<accession>A0A9P7RWU4</accession>
<name>A0A9P7RWU4_9AGAR</name>
<evidence type="ECO:0000259" key="1">
    <source>
        <dbReference type="PROSITE" id="PS50097"/>
    </source>
</evidence>
<protein>
    <recommendedName>
        <fullName evidence="1">BTB domain-containing protein</fullName>
    </recommendedName>
</protein>
<dbReference type="AlphaFoldDB" id="A0A9P7RWU4"/>
<dbReference type="CDD" id="cd18186">
    <property type="entry name" value="BTB_POZ_ZBTB_KLHL-like"/>
    <property type="match status" value="1"/>
</dbReference>
<dbReference type="RefSeq" id="XP_043007769.1">
    <property type="nucleotide sequence ID" value="XM_043155303.1"/>
</dbReference>
<evidence type="ECO:0000313" key="2">
    <source>
        <dbReference type="EMBL" id="KAG7091299.1"/>
    </source>
</evidence>
<dbReference type="Gene3D" id="3.30.710.10">
    <property type="entry name" value="Potassium Channel Kv1.1, Chain A"/>
    <property type="match status" value="1"/>
</dbReference>
<dbReference type="SMART" id="SM00225">
    <property type="entry name" value="BTB"/>
    <property type="match status" value="1"/>
</dbReference>
<dbReference type="OrthoDB" id="2367075at2759"/>
<evidence type="ECO:0000313" key="3">
    <source>
        <dbReference type="Proteomes" id="UP001049176"/>
    </source>
</evidence>
<comment type="caution">
    <text evidence="2">The sequence shown here is derived from an EMBL/GenBank/DDBJ whole genome shotgun (WGS) entry which is preliminary data.</text>
</comment>
<organism evidence="2 3">
    <name type="scientific">Marasmius oreades</name>
    <name type="common">fairy-ring Marasmius</name>
    <dbReference type="NCBI Taxonomy" id="181124"/>
    <lineage>
        <taxon>Eukaryota</taxon>
        <taxon>Fungi</taxon>
        <taxon>Dikarya</taxon>
        <taxon>Basidiomycota</taxon>
        <taxon>Agaricomycotina</taxon>
        <taxon>Agaricomycetes</taxon>
        <taxon>Agaricomycetidae</taxon>
        <taxon>Agaricales</taxon>
        <taxon>Marasmiineae</taxon>
        <taxon>Marasmiaceae</taxon>
        <taxon>Marasmius</taxon>
    </lineage>
</organism>
<proteinExistence type="predicted"/>
<feature type="domain" description="BTB" evidence="1">
    <location>
        <begin position="21"/>
        <end position="95"/>
    </location>
</feature>